<gene>
    <name evidence="2" type="ORF">J4D97_15965</name>
</gene>
<comment type="caution">
    <text evidence="2">The sequence shown here is derived from an EMBL/GenBank/DDBJ whole genome shotgun (WGS) entry which is preliminary data.</text>
</comment>
<reference evidence="2 3" key="1">
    <citation type="submission" date="2021-03" db="EMBL/GenBank/DDBJ databases">
        <authorList>
            <person name="Kim M.K."/>
        </authorList>
    </citation>
    <scope>NUCLEOTIDE SEQUENCE [LARGE SCALE GENOMIC DNA]</scope>
    <source>
        <strain evidence="2 3">BT507</strain>
    </source>
</reference>
<keyword evidence="1" id="KW-1133">Transmembrane helix</keyword>
<sequence length="215" mass="24313">MSTSSPTLSYAEFCITYWQAGYHWPYPVASYQDASPSTSFHEFKVLMQKMGRESELEGRGPSLLRACYEYLAGPEGKAVELLEVYAFLCQPYPEAIALLKGYQPVFSWLLRAAVTEPDMLEGFNRGLGAFESAGQYIECCLAYPEQEERECQAQEQAAREREAYAAEVEPNIQKLVQQDIERERQVLQEQLIGTLIQAVIIFFSMAAGFIVGQLF</sequence>
<protein>
    <recommendedName>
        <fullName evidence="4">Tetratricopeptide repeat protein</fullName>
    </recommendedName>
</protein>
<keyword evidence="1" id="KW-0472">Membrane</keyword>
<accession>A0ABS3TES6</accession>
<evidence type="ECO:0000256" key="1">
    <source>
        <dbReference type="SAM" id="Phobius"/>
    </source>
</evidence>
<keyword evidence="3" id="KW-1185">Reference proteome</keyword>
<dbReference type="Proteomes" id="UP000670527">
    <property type="component" value="Unassembled WGS sequence"/>
</dbReference>
<dbReference type="EMBL" id="JAGETX010000009">
    <property type="protein sequence ID" value="MBO3272154.1"/>
    <property type="molecule type" value="Genomic_DNA"/>
</dbReference>
<organism evidence="2 3">
    <name type="scientific">Hymenobacter defluvii</name>
    <dbReference type="NCBI Taxonomy" id="2054411"/>
    <lineage>
        <taxon>Bacteria</taxon>
        <taxon>Pseudomonadati</taxon>
        <taxon>Bacteroidota</taxon>
        <taxon>Cytophagia</taxon>
        <taxon>Cytophagales</taxon>
        <taxon>Hymenobacteraceae</taxon>
        <taxon>Hymenobacter</taxon>
    </lineage>
</organism>
<dbReference type="RefSeq" id="WP_208308422.1">
    <property type="nucleotide sequence ID" value="NZ_JAGETX010000009.1"/>
</dbReference>
<feature type="transmembrane region" description="Helical" evidence="1">
    <location>
        <begin position="191"/>
        <end position="212"/>
    </location>
</feature>
<proteinExistence type="predicted"/>
<evidence type="ECO:0000313" key="3">
    <source>
        <dbReference type="Proteomes" id="UP000670527"/>
    </source>
</evidence>
<keyword evidence="1" id="KW-0812">Transmembrane</keyword>
<evidence type="ECO:0008006" key="4">
    <source>
        <dbReference type="Google" id="ProtNLM"/>
    </source>
</evidence>
<name>A0ABS3TES6_9BACT</name>
<evidence type="ECO:0000313" key="2">
    <source>
        <dbReference type="EMBL" id="MBO3272154.1"/>
    </source>
</evidence>